<evidence type="ECO:0000256" key="6">
    <source>
        <dbReference type="ARBA" id="ARBA00022968"/>
    </source>
</evidence>
<accession>A0ABN7SKQ6</accession>
<dbReference type="InterPro" id="IPR002659">
    <property type="entry name" value="Glyco_trans_31"/>
</dbReference>
<sequence length="699" mass="80676">MYIKVSDTIMPKKIIQRFICAGGEKDDYPEENSVAQESVYPSARTPRRRLFPRIFSARREKEEKKLKSPEISPRSFSSTMTMESLTLYHEYKNEEERKAMLCATILDEILTNVMMKTNQQENECEEHHERLLSNDGLTYDDVKDIEAKTKFLYFQSLTEPEDLWFIDNYPKEINGEPIPKQLLKDAGLLAIFKAKFKLMLEAKMDIRRLRVENPDYHFDPYFSAILAQEKEVRSSFVFLTKMTINKYRANKKELPRWSVLMLGPTNELYSSKRLRLLEKLDENENYMICETKKTIIDYARVNKTIVDMLENGIPGWYIKNDRLRSLMNSPVEICEGGFIISTSFLIRLESLGLMIAPLAHILDRKLAMTGWWFESNGLFDPLAFWIFNLANYASISNFDGYSLKMVSFEELEDAEKSDNSVLPEHFVEHEHLKDNFIRMKPLVKEPTFASIVELPEHFIKNSPQKPLDFLITPPNACSEKIPLLALIKTSNPASLNRHWHEAKEHGDIILADFADTYDNLPIKTLSGYQFLKDYCSKKYDIVSFTDDDTFLDLPNIIKYAKQSLSPNEAQFRCLKGSKIEASSAPYSGKYFVFPDIWPPSHIPPAYCNGQCSLLTRGAAEKIIETAENTARHEFRLEDFYFAGILRQKAKITDIKGITVYKDGKEHGFCKHLGVPLTNDTLTPLLQQYQNGTLRIPSAA</sequence>
<keyword evidence="6" id="KW-0735">Signal-anchor</keyword>
<evidence type="ECO:0000256" key="1">
    <source>
        <dbReference type="ARBA" id="ARBA00004323"/>
    </source>
</evidence>
<dbReference type="PANTHER" id="PTHR11214:SF3">
    <property type="entry name" value="BETA-1,3-GALACTOSYLTRANSFERASE 6"/>
    <property type="match status" value="1"/>
</dbReference>
<evidence type="ECO:0000256" key="9">
    <source>
        <dbReference type="ARBA" id="ARBA00023136"/>
    </source>
</evidence>
<evidence type="ECO:0000256" key="5">
    <source>
        <dbReference type="ARBA" id="ARBA00022692"/>
    </source>
</evidence>
<evidence type="ECO:0000313" key="11">
    <source>
        <dbReference type="Proteomes" id="UP001158576"/>
    </source>
</evidence>
<keyword evidence="5" id="KW-0812">Transmembrane</keyword>
<dbReference type="Proteomes" id="UP001158576">
    <property type="component" value="Chromosome XSR"/>
</dbReference>
<evidence type="ECO:0000256" key="4">
    <source>
        <dbReference type="ARBA" id="ARBA00022679"/>
    </source>
</evidence>
<keyword evidence="11" id="KW-1185">Reference proteome</keyword>
<name>A0ABN7SKQ6_OIKDI</name>
<keyword evidence="8" id="KW-0333">Golgi apparatus</keyword>
<evidence type="ECO:0000256" key="3">
    <source>
        <dbReference type="ARBA" id="ARBA00022676"/>
    </source>
</evidence>
<reference evidence="10 11" key="1">
    <citation type="submission" date="2021-04" db="EMBL/GenBank/DDBJ databases">
        <authorList>
            <person name="Bliznina A."/>
        </authorList>
    </citation>
    <scope>NUCLEOTIDE SEQUENCE [LARGE SCALE GENOMIC DNA]</scope>
</reference>
<keyword evidence="4" id="KW-0808">Transferase</keyword>
<gene>
    <name evidence="10" type="ORF">OKIOD_LOCUS8188</name>
</gene>
<comment type="subcellular location">
    <subcellularLocation>
        <location evidence="1">Golgi apparatus membrane</location>
        <topology evidence="1">Single-pass type II membrane protein</topology>
    </subcellularLocation>
</comment>
<evidence type="ECO:0000313" key="10">
    <source>
        <dbReference type="EMBL" id="CAG5099676.1"/>
    </source>
</evidence>
<protein>
    <submittedName>
        <fullName evidence="10">Oidioi.mRNA.OKI2018_I69.XSR.g16630.t1.cds</fullName>
    </submittedName>
</protein>
<evidence type="ECO:0000256" key="8">
    <source>
        <dbReference type="ARBA" id="ARBA00023034"/>
    </source>
</evidence>
<organism evidence="10 11">
    <name type="scientific">Oikopleura dioica</name>
    <name type="common">Tunicate</name>
    <dbReference type="NCBI Taxonomy" id="34765"/>
    <lineage>
        <taxon>Eukaryota</taxon>
        <taxon>Metazoa</taxon>
        <taxon>Chordata</taxon>
        <taxon>Tunicata</taxon>
        <taxon>Appendicularia</taxon>
        <taxon>Copelata</taxon>
        <taxon>Oikopleuridae</taxon>
        <taxon>Oikopleura</taxon>
    </lineage>
</organism>
<dbReference type="Pfam" id="PF01762">
    <property type="entry name" value="Galactosyl_T"/>
    <property type="match status" value="1"/>
</dbReference>
<keyword evidence="7" id="KW-1133">Transmembrane helix</keyword>
<keyword evidence="3" id="KW-0328">Glycosyltransferase</keyword>
<keyword evidence="9" id="KW-0472">Membrane</keyword>
<dbReference type="PANTHER" id="PTHR11214">
    <property type="entry name" value="BETA-1,3-N-ACETYLGLUCOSAMINYLTRANSFERASE"/>
    <property type="match status" value="1"/>
</dbReference>
<proteinExistence type="inferred from homology"/>
<evidence type="ECO:0000256" key="2">
    <source>
        <dbReference type="ARBA" id="ARBA00008661"/>
    </source>
</evidence>
<comment type="similarity">
    <text evidence="2">Belongs to the glycosyltransferase 31 family.</text>
</comment>
<dbReference type="EMBL" id="OU015569">
    <property type="protein sequence ID" value="CAG5099676.1"/>
    <property type="molecule type" value="Genomic_DNA"/>
</dbReference>
<evidence type="ECO:0000256" key="7">
    <source>
        <dbReference type="ARBA" id="ARBA00022989"/>
    </source>
</evidence>